<dbReference type="EMBL" id="MU266794">
    <property type="protein sequence ID" value="KAH7918387.1"/>
    <property type="molecule type" value="Genomic_DNA"/>
</dbReference>
<organism evidence="1 2">
    <name type="scientific">Leucogyrophana mollusca</name>
    <dbReference type="NCBI Taxonomy" id="85980"/>
    <lineage>
        <taxon>Eukaryota</taxon>
        <taxon>Fungi</taxon>
        <taxon>Dikarya</taxon>
        <taxon>Basidiomycota</taxon>
        <taxon>Agaricomycotina</taxon>
        <taxon>Agaricomycetes</taxon>
        <taxon>Agaricomycetidae</taxon>
        <taxon>Boletales</taxon>
        <taxon>Boletales incertae sedis</taxon>
        <taxon>Leucogyrophana</taxon>
    </lineage>
</organism>
<keyword evidence="2" id="KW-1185">Reference proteome</keyword>
<reference evidence="1" key="1">
    <citation type="journal article" date="2021" name="New Phytol.">
        <title>Evolutionary innovations through gain and loss of genes in the ectomycorrhizal Boletales.</title>
        <authorList>
            <person name="Wu G."/>
            <person name="Miyauchi S."/>
            <person name="Morin E."/>
            <person name="Kuo A."/>
            <person name="Drula E."/>
            <person name="Varga T."/>
            <person name="Kohler A."/>
            <person name="Feng B."/>
            <person name="Cao Y."/>
            <person name="Lipzen A."/>
            <person name="Daum C."/>
            <person name="Hundley H."/>
            <person name="Pangilinan J."/>
            <person name="Johnson J."/>
            <person name="Barry K."/>
            <person name="LaButti K."/>
            <person name="Ng V."/>
            <person name="Ahrendt S."/>
            <person name="Min B."/>
            <person name="Choi I.G."/>
            <person name="Park H."/>
            <person name="Plett J.M."/>
            <person name="Magnuson J."/>
            <person name="Spatafora J.W."/>
            <person name="Nagy L.G."/>
            <person name="Henrissat B."/>
            <person name="Grigoriev I.V."/>
            <person name="Yang Z.L."/>
            <person name="Xu J."/>
            <person name="Martin F.M."/>
        </authorList>
    </citation>
    <scope>NUCLEOTIDE SEQUENCE</scope>
    <source>
        <strain evidence="1">KUC20120723A-06</strain>
    </source>
</reference>
<protein>
    <submittedName>
        <fullName evidence="1">Uncharacterized protein</fullName>
    </submittedName>
</protein>
<dbReference type="Proteomes" id="UP000790709">
    <property type="component" value="Unassembled WGS sequence"/>
</dbReference>
<name>A0ACB8AYJ8_9AGAM</name>
<evidence type="ECO:0000313" key="1">
    <source>
        <dbReference type="EMBL" id="KAH7918387.1"/>
    </source>
</evidence>
<evidence type="ECO:0000313" key="2">
    <source>
        <dbReference type="Proteomes" id="UP000790709"/>
    </source>
</evidence>
<sequence length="1218" mass="132760">MGRPRKYQTDAEKSQAARRYRSTYYYKYAGIVVVENQERISQKLKAKYNAHNACPKPRSPPTLDVECSTKNVSRCQPPPTKSANITNTVETLNSIEDNLVSIINGSSRCYIESLYVVYVNSGEAHQYDHIYKALELAEQAERRMDVVKGQLSLGEGVEVCYNNTIGTRTQTMSRKVRSIIGALEDILCLAMEGADLTTEDIHFKSTDAIKMPPVPTACPNREMVLRRCDGPSTITMMTTEQKVWLLQRATEYMLVMDGGDRADRVGFFGRLTSEWQTYWPEKAVVFPRYPASQILTDAEQGRLTRALIARRHRLKAWLRWYRVRALESQRFVASIEPVSSPSTEELLVAIKGLSGMARIAFSRQLHRLKIIQMARRVKKTSATSKSKKEWTTVEQKAFLTGEMPGWIKCIPTKNYTNFMATLCTKWFAQFSERDVWFKDVPHDQELTDEQTQLLSTKIQSRKKQLKQWMRWHTNSSRQRSADRKTLSLVDELIDPKTRTKKEWEIYSKKYYDKVKQTVDEDLKTGDYATAGHKANAARLCIEKALAEESPEVKAEIRRLYEEGKEKKRSEKAANKRGKNTTSLAIAPVIDPMVVLQNRSECGAALQKVLTCMGLKTNYKFTVIMGGPDPFNKGEVVVGSFHTGETAWGSDFSMSYPEFDSTVLESYAEFLKDVFASQGSEGASQDGDVSEDDNVSDDEDAEDGDAEDTGHEDAGKRVGENVGLGNLHDAAPLYSPKTPVATLSTVPDVPDFLGGAPPNYTVATPTNNPIAIPPVTPVATPLVTRVATSPGAPIASGPGFPVWNAMPMGLGGVEESYLGLLTEKELVPTSPGSEWLPIMDTATGEYHWSGKSVESGQQYDNAKAFSVQDGGMGWQSGGMGGLNGMGWQNGGMAWQNGGMGWNGGGMGWQDGGIGWQSGGMGDQNWTHGPAGSNSGPQASFQGVAYGHQSDTFQGTNAHGRQGTVFQGANTYAHQAPNFQGANSQYIPSPHTSPRGGAPTHAALPGVGPHDNDTPDGQPGTTGTGPITTTQPNLDGCTKNPSPTQLQADVVNLPAASPKTPSSAGLEPSTSENGAATPGEGTIASLAEVDAAEPQEEPAGAGKPERRSGRKHVPTLLPQINNAIGGPGKGKENYPPKPESRGRRSNIQEAEDGVGAGSAVIIVHHSLYLAYSTPVHTRLLATLHGIQYNIFMGNISEATITVLKLDVEALPARVYTGRPK</sequence>
<proteinExistence type="predicted"/>
<accession>A0ACB8AYJ8</accession>
<gene>
    <name evidence="1" type="ORF">BV22DRAFT_1051761</name>
</gene>
<comment type="caution">
    <text evidence="1">The sequence shown here is derived from an EMBL/GenBank/DDBJ whole genome shotgun (WGS) entry which is preliminary data.</text>
</comment>